<dbReference type="AlphaFoldDB" id="A0A7D9D8A1"/>
<dbReference type="GO" id="GO:0004520">
    <property type="term" value="F:DNA endonuclease activity"/>
    <property type="evidence" value="ECO:0007669"/>
    <property type="project" value="TreeGrafter"/>
</dbReference>
<keyword evidence="4" id="KW-0067">ATP-binding</keyword>
<dbReference type="CDD" id="cd18010">
    <property type="entry name" value="DEXHc_HARP_SMARCAL1"/>
    <property type="match status" value="1"/>
</dbReference>
<keyword evidence="1" id="KW-0547">Nucleotide-binding</keyword>
<evidence type="ECO:0000313" key="6">
    <source>
        <dbReference type="Proteomes" id="UP001152795"/>
    </source>
</evidence>
<dbReference type="GO" id="GO:0004386">
    <property type="term" value="F:helicase activity"/>
    <property type="evidence" value="ECO:0007669"/>
    <property type="project" value="UniProtKB-KW"/>
</dbReference>
<dbReference type="PANTHER" id="PTHR45766:SF3">
    <property type="entry name" value="DNA ANNEALING HELICASE AND ENDONUCLEASE ZRANB3"/>
    <property type="match status" value="1"/>
</dbReference>
<evidence type="ECO:0000256" key="1">
    <source>
        <dbReference type="ARBA" id="ARBA00022741"/>
    </source>
</evidence>
<reference evidence="5" key="1">
    <citation type="submission" date="2020-04" db="EMBL/GenBank/DDBJ databases">
        <authorList>
            <person name="Alioto T."/>
            <person name="Alioto T."/>
            <person name="Gomez Garrido J."/>
        </authorList>
    </citation>
    <scope>NUCLEOTIDE SEQUENCE</scope>
    <source>
        <strain evidence="5">A484AB</strain>
    </source>
</reference>
<dbReference type="PANTHER" id="PTHR45766">
    <property type="entry name" value="DNA ANNEALING HELICASE AND ENDONUCLEASE ZRANB3 FAMILY MEMBER"/>
    <property type="match status" value="1"/>
</dbReference>
<dbReference type="FunFam" id="3.40.50.10810:FF:000044">
    <property type="entry name" value="Chromatin remodeling factor18"/>
    <property type="match status" value="1"/>
</dbReference>
<dbReference type="InterPro" id="IPR027417">
    <property type="entry name" value="P-loop_NTPase"/>
</dbReference>
<dbReference type="GO" id="GO:0031297">
    <property type="term" value="P:replication fork processing"/>
    <property type="evidence" value="ECO:0007669"/>
    <property type="project" value="TreeGrafter"/>
</dbReference>
<keyword evidence="5" id="KW-0540">Nuclease</keyword>
<evidence type="ECO:0000256" key="2">
    <source>
        <dbReference type="ARBA" id="ARBA00022801"/>
    </source>
</evidence>
<dbReference type="GO" id="GO:0043596">
    <property type="term" value="C:nuclear replication fork"/>
    <property type="evidence" value="ECO:0007669"/>
    <property type="project" value="TreeGrafter"/>
</dbReference>
<keyword evidence="6" id="KW-1185">Reference proteome</keyword>
<dbReference type="Proteomes" id="UP001152795">
    <property type="component" value="Unassembled WGS sequence"/>
</dbReference>
<dbReference type="SMART" id="SM00487">
    <property type="entry name" value="DEXDc"/>
    <property type="match status" value="1"/>
</dbReference>
<name>A0A7D9D8A1_PARCT</name>
<evidence type="ECO:0000313" key="5">
    <source>
        <dbReference type="EMBL" id="CAB3978499.1"/>
    </source>
</evidence>
<comment type="caution">
    <text evidence="5">The sequence shown here is derived from an EMBL/GenBank/DDBJ whole genome shotgun (WGS) entry which is preliminary data.</text>
</comment>
<dbReference type="OrthoDB" id="2801544at2759"/>
<sequence length="323" mass="36580">MAPRLKFLPDALSRTLLEFQQEGILFGISKNGRCLIGDEMGLGKTLQALSIAYYYKIEWPLLIVCPSSMRFPWIEEIEKWLPDIQPHELNLVQSGIDASNIKTSKISIVGYGLLSHSGSRLLINCLKEMRFGVVIVDESHYMKNRKAARTKALISVIKQAKRAVLLTGTPALARPEELYVQVDVLKPNLLGSFNRFANRYCDAHTEHVCGGKIRNWNTQGASNLEELHNVLKTNVMIRRLKRHVLTQLPAKRRQRITFDLAESEAKKQLGEVIEEFRSACKQVKGSSSSQSQPAMDTNPLFEMKRLATVLYKQTGLSKVWKQS</sequence>
<dbReference type="InterPro" id="IPR014001">
    <property type="entry name" value="Helicase_ATP-bd"/>
</dbReference>
<evidence type="ECO:0000256" key="4">
    <source>
        <dbReference type="ARBA" id="ARBA00022840"/>
    </source>
</evidence>
<keyword evidence="2" id="KW-0378">Hydrolase</keyword>
<dbReference type="InterPro" id="IPR000330">
    <property type="entry name" value="SNF2_N"/>
</dbReference>
<dbReference type="GO" id="GO:0006281">
    <property type="term" value="P:DNA repair"/>
    <property type="evidence" value="ECO:0007669"/>
    <property type="project" value="TreeGrafter"/>
</dbReference>
<keyword evidence="3 5" id="KW-0347">Helicase</keyword>
<organism evidence="5 6">
    <name type="scientific">Paramuricea clavata</name>
    <name type="common">Red gorgonian</name>
    <name type="synonym">Violescent sea-whip</name>
    <dbReference type="NCBI Taxonomy" id="317549"/>
    <lineage>
        <taxon>Eukaryota</taxon>
        <taxon>Metazoa</taxon>
        <taxon>Cnidaria</taxon>
        <taxon>Anthozoa</taxon>
        <taxon>Octocorallia</taxon>
        <taxon>Malacalcyonacea</taxon>
        <taxon>Plexauridae</taxon>
        <taxon>Paramuricea</taxon>
    </lineage>
</organism>
<dbReference type="GO" id="GO:0016787">
    <property type="term" value="F:hydrolase activity"/>
    <property type="evidence" value="ECO:0007669"/>
    <property type="project" value="UniProtKB-KW"/>
</dbReference>
<proteinExistence type="predicted"/>
<protein>
    <submittedName>
        <fullName evidence="5">DNA annealing helicase and endonuclease ZRANB3</fullName>
    </submittedName>
</protein>
<accession>A0A7D9D8A1</accession>
<dbReference type="SUPFAM" id="SSF52540">
    <property type="entry name" value="P-loop containing nucleoside triphosphate hydrolases"/>
    <property type="match status" value="1"/>
</dbReference>
<dbReference type="Pfam" id="PF00176">
    <property type="entry name" value="SNF2-rel_dom"/>
    <property type="match status" value="1"/>
</dbReference>
<keyword evidence="5" id="KW-0255">Endonuclease</keyword>
<dbReference type="InterPro" id="IPR038718">
    <property type="entry name" value="SNF2-like_sf"/>
</dbReference>
<evidence type="ECO:0000256" key="3">
    <source>
        <dbReference type="ARBA" id="ARBA00022806"/>
    </source>
</evidence>
<dbReference type="Gene3D" id="3.40.50.10810">
    <property type="entry name" value="Tandem AAA-ATPase domain"/>
    <property type="match status" value="1"/>
</dbReference>
<dbReference type="EMBL" id="CACRXK020000117">
    <property type="protein sequence ID" value="CAB3978499.1"/>
    <property type="molecule type" value="Genomic_DNA"/>
</dbReference>
<dbReference type="GO" id="GO:0005524">
    <property type="term" value="F:ATP binding"/>
    <property type="evidence" value="ECO:0007669"/>
    <property type="project" value="UniProtKB-KW"/>
</dbReference>
<dbReference type="PROSITE" id="PS51192">
    <property type="entry name" value="HELICASE_ATP_BIND_1"/>
    <property type="match status" value="1"/>
</dbReference>
<gene>
    <name evidence="5" type="ORF">PACLA_8A073152</name>
</gene>